<dbReference type="EMBL" id="VWPK01000075">
    <property type="protein sequence ID" value="KAA5608616.1"/>
    <property type="molecule type" value="Genomic_DNA"/>
</dbReference>
<protein>
    <submittedName>
        <fullName evidence="2">Uncharacterized protein</fullName>
    </submittedName>
</protein>
<dbReference type="OrthoDB" id="7240222at2"/>
<dbReference type="RefSeq" id="WP_150045231.1">
    <property type="nucleotide sequence ID" value="NZ_OW485604.1"/>
</dbReference>
<name>A0A5M6IK21_9PROT</name>
<reference evidence="2 3" key="1">
    <citation type="submission" date="2019-09" db="EMBL/GenBank/DDBJ databases">
        <title>Genome sequence of Rhodovastum atsumiense, a diverse member of the Acetobacteraceae family of non-sulfur purple photosynthetic bacteria.</title>
        <authorList>
            <person name="Meyer T."/>
            <person name="Kyndt J."/>
        </authorList>
    </citation>
    <scope>NUCLEOTIDE SEQUENCE [LARGE SCALE GENOMIC DNA]</scope>
    <source>
        <strain evidence="2 3">DSM 21279</strain>
    </source>
</reference>
<evidence type="ECO:0000256" key="1">
    <source>
        <dbReference type="SAM" id="MobiDB-lite"/>
    </source>
</evidence>
<gene>
    <name evidence="2" type="ORF">F1189_28260</name>
</gene>
<organism evidence="2 3">
    <name type="scientific">Rhodovastum atsumiense</name>
    <dbReference type="NCBI Taxonomy" id="504468"/>
    <lineage>
        <taxon>Bacteria</taxon>
        <taxon>Pseudomonadati</taxon>
        <taxon>Pseudomonadota</taxon>
        <taxon>Alphaproteobacteria</taxon>
        <taxon>Acetobacterales</taxon>
        <taxon>Acetobacteraceae</taxon>
        <taxon>Rhodovastum</taxon>
    </lineage>
</organism>
<evidence type="ECO:0000313" key="3">
    <source>
        <dbReference type="Proteomes" id="UP000325255"/>
    </source>
</evidence>
<keyword evidence="3" id="KW-1185">Reference proteome</keyword>
<dbReference type="AlphaFoldDB" id="A0A5M6IK21"/>
<proteinExistence type="predicted"/>
<accession>A0A5M6IK21</accession>
<feature type="region of interest" description="Disordered" evidence="1">
    <location>
        <begin position="1"/>
        <end position="33"/>
    </location>
</feature>
<comment type="caution">
    <text evidence="2">The sequence shown here is derived from an EMBL/GenBank/DDBJ whole genome shotgun (WGS) entry which is preliminary data.</text>
</comment>
<dbReference type="Proteomes" id="UP000325255">
    <property type="component" value="Unassembled WGS sequence"/>
</dbReference>
<evidence type="ECO:0000313" key="2">
    <source>
        <dbReference type="EMBL" id="KAA5608616.1"/>
    </source>
</evidence>
<sequence length="220" mass="24129">MAGGESAFGLPAGTGRRRAPRATPPLPAAAGPLALPQPDWVQTTLSVTGPADLVAAFRAAAAGAGVIPWVHDYDRMEEDWFHLFLTAPAEERPISLAGARILARQLREAVWAQHEDAVSMVGVSRACPFDLHSLVPVPFEILRLGDDDPDAIAWLWENWGTTWPLRRVEELPPAAPSPAPDADRHGFRVRFWSADWTPWQALARVQAEWPALRFTVCPIV</sequence>